<evidence type="ECO:0000313" key="4">
    <source>
        <dbReference type="Proteomes" id="UP000373269"/>
    </source>
</evidence>
<feature type="region of interest" description="Disordered" evidence="1">
    <location>
        <begin position="388"/>
        <end position="424"/>
    </location>
</feature>
<evidence type="ECO:0000256" key="1">
    <source>
        <dbReference type="SAM" id="MobiDB-lite"/>
    </source>
</evidence>
<organism evidence="3 4">
    <name type="scientific">Lysinibacillus pakistanensis</name>
    <dbReference type="NCBI Taxonomy" id="759811"/>
    <lineage>
        <taxon>Bacteria</taxon>
        <taxon>Bacillati</taxon>
        <taxon>Bacillota</taxon>
        <taxon>Bacilli</taxon>
        <taxon>Bacillales</taxon>
        <taxon>Bacillaceae</taxon>
        <taxon>Lysinibacillus</taxon>
    </lineage>
</organism>
<sequence>MDVAMMQMISKAMPPKTAATATNSGSDVKASGGSKNDNLSAFGSVFGQIMSASNQTTQPAQQTAAGEINQLAAVLNAESIEEVLDLLDIPHDDGLLMLQIGEDGKAVAMDEMLNLENLMGALGIDSEQLQKLVQKLLGEDKEAKDVWELLALVDVQAPVLQAQVVTALQGEGQVTPKEATQLLQVLKLAQLVGQKTDLTAPQENLLTNVKSLLTVLQTNVETIQTTPQVTTKTTVTLPLQGFQHVVQQVQVTKQTDTSANEMVTANTVQTKADTFQVTLPAAKPAQSEALLKEMQAIMNKAQISNVQGITRLTLKLYPENLGTIRIELMQNDGVLTARLLASTAHGRELLDSQAHQLKQAFVQQNIQIERLDIAQSLQDADRQQRDQSFFSNFFKQQQQEEQEQSTEDDDEGKSFNDYLISEEV</sequence>
<feature type="domain" description="Flagellar hook-length control protein-like C-terminal" evidence="2">
    <location>
        <begin position="303"/>
        <end position="378"/>
    </location>
</feature>
<dbReference type="Proteomes" id="UP000373269">
    <property type="component" value="Chromosome"/>
</dbReference>
<keyword evidence="3" id="KW-0966">Cell projection</keyword>
<dbReference type="InterPro" id="IPR038610">
    <property type="entry name" value="FliK-like_C_sf"/>
</dbReference>
<keyword evidence="3" id="KW-0282">Flagellum</keyword>
<dbReference type="EMBL" id="CP045835">
    <property type="protein sequence ID" value="QGG50405.1"/>
    <property type="molecule type" value="Genomic_DNA"/>
</dbReference>
<feature type="region of interest" description="Disordered" evidence="1">
    <location>
        <begin position="12"/>
        <end position="34"/>
    </location>
</feature>
<feature type="compositionally biased region" description="Acidic residues" evidence="1">
    <location>
        <begin position="400"/>
        <end position="411"/>
    </location>
</feature>
<evidence type="ECO:0000313" key="3">
    <source>
        <dbReference type="EMBL" id="QGG50405.1"/>
    </source>
</evidence>
<dbReference type="InterPro" id="IPR021136">
    <property type="entry name" value="Flagellar_hook_control-like_C"/>
</dbReference>
<accession>A0ABX6D6I0</accession>
<dbReference type="Gene3D" id="3.30.750.140">
    <property type="match status" value="1"/>
</dbReference>
<dbReference type="RefSeq" id="WP_369594834.1">
    <property type="nucleotide sequence ID" value="NZ_CP045835.1"/>
</dbReference>
<keyword evidence="4" id="KW-1185">Reference proteome</keyword>
<dbReference type="Pfam" id="PF02120">
    <property type="entry name" value="Flg_hook"/>
    <property type="match status" value="1"/>
</dbReference>
<proteinExistence type="predicted"/>
<evidence type="ECO:0000259" key="2">
    <source>
        <dbReference type="Pfam" id="PF02120"/>
    </source>
</evidence>
<reference evidence="3 4" key="1">
    <citation type="submission" date="2019-11" db="EMBL/GenBank/DDBJ databases">
        <title>Whole Genome Sequencing and Comparative Genomic Analyses of Lysinibacillus pakistanensis LZH-9, a Halotolerant Strain with Excellent COD Removal Capability.</title>
        <authorList>
            <person name="Zhou H."/>
        </authorList>
    </citation>
    <scope>NUCLEOTIDE SEQUENCE [LARGE SCALE GENOMIC DNA]</scope>
    <source>
        <strain evidence="3 4">LZH-9</strain>
    </source>
</reference>
<feature type="compositionally biased region" description="Low complexity" evidence="1">
    <location>
        <begin position="388"/>
        <end position="399"/>
    </location>
</feature>
<gene>
    <name evidence="3" type="ORF">GDS87_05360</name>
</gene>
<protein>
    <submittedName>
        <fullName evidence="3">Flagellar hook-length control protein FliK</fullName>
    </submittedName>
</protein>
<dbReference type="CDD" id="cd17470">
    <property type="entry name" value="T3SS_Flik_C"/>
    <property type="match status" value="1"/>
</dbReference>
<keyword evidence="3" id="KW-0969">Cilium</keyword>
<name>A0ABX6D6I0_9BACI</name>